<dbReference type="InterPro" id="IPR003593">
    <property type="entry name" value="AAA+_ATPase"/>
</dbReference>
<dbReference type="InterPro" id="IPR011704">
    <property type="entry name" value="ATPase_dyneun-rel_AAA"/>
</dbReference>
<evidence type="ECO:0000259" key="1">
    <source>
        <dbReference type="SMART" id="SM00382"/>
    </source>
</evidence>
<gene>
    <name evidence="2" type="ORF">UFOPK1722_00720</name>
</gene>
<dbReference type="SUPFAM" id="SSF52540">
    <property type="entry name" value="P-loop containing nucleoside triphosphate hydrolases"/>
    <property type="match status" value="1"/>
</dbReference>
<dbReference type="EMBL" id="CAEZTS010000048">
    <property type="protein sequence ID" value="CAB4576688.1"/>
    <property type="molecule type" value="Genomic_DNA"/>
</dbReference>
<dbReference type="SMART" id="SM00382">
    <property type="entry name" value="AAA"/>
    <property type="match status" value="1"/>
</dbReference>
<dbReference type="PANTHER" id="PTHR42759:SF1">
    <property type="entry name" value="MAGNESIUM-CHELATASE SUBUNIT CHLD"/>
    <property type="match status" value="1"/>
</dbReference>
<dbReference type="AlphaFoldDB" id="A0A6J6EV94"/>
<reference evidence="2" key="1">
    <citation type="submission" date="2020-05" db="EMBL/GenBank/DDBJ databases">
        <authorList>
            <person name="Chiriac C."/>
            <person name="Salcher M."/>
            <person name="Ghai R."/>
            <person name="Kavagutti S V."/>
        </authorList>
    </citation>
    <scope>NUCLEOTIDE SEQUENCE</scope>
</reference>
<name>A0A6J6EV94_9ZZZZ</name>
<dbReference type="GO" id="GO:0016887">
    <property type="term" value="F:ATP hydrolysis activity"/>
    <property type="evidence" value="ECO:0007669"/>
    <property type="project" value="InterPro"/>
</dbReference>
<dbReference type="CDD" id="cd00009">
    <property type="entry name" value="AAA"/>
    <property type="match status" value="1"/>
</dbReference>
<evidence type="ECO:0000313" key="2">
    <source>
        <dbReference type="EMBL" id="CAB4576688.1"/>
    </source>
</evidence>
<dbReference type="PANTHER" id="PTHR42759">
    <property type="entry name" value="MOXR FAMILY PROTEIN"/>
    <property type="match status" value="1"/>
</dbReference>
<dbReference type="Gene3D" id="3.40.50.300">
    <property type="entry name" value="P-loop containing nucleotide triphosphate hydrolases"/>
    <property type="match status" value="1"/>
</dbReference>
<proteinExistence type="predicted"/>
<protein>
    <submittedName>
        <fullName evidence="2">Unannotated protein</fullName>
    </submittedName>
</protein>
<accession>A0A6J6EV94</accession>
<feature type="domain" description="AAA+ ATPase" evidence="1">
    <location>
        <begin position="36"/>
        <end position="201"/>
    </location>
</feature>
<organism evidence="2">
    <name type="scientific">freshwater metagenome</name>
    <dbReference type="NCBI Taxonomy" id="449393"/>
    <lineage>
        <taxon>unclassified sequences</taxon>
        <taxon>metagenomes</taxon>
        <taxon>ecological metagenomes</taxon>
    </lineage>
</organism>
<dbReference type="GO" id="GO:0005524">
    <property type="term" value="F:ATP binding"/>
    <property type="evidence" value="ECO:0007669"/>
    <property type="project" value="InterPro"/>
</dbReference>
<dbReference type="InterPro" id="IPR050764">
    <property type="entry name" value="CbbQ/NirQ/NorQ/GpvN"/>
</dbReference>
<sequence>MAPRFTSVQQVREGLRDVNYLADDGIAGVAFLADRLAKPILVEGPAGTGKTQLAKSIADMTGARLIRLQCYEGLDESKALYEWNYKKQLLRIQADKNSEGWSEIHDDIFSREFLLTRPLLEAISAPDPVVLLIDEVDRVEVETEALLLEILSEYQVSIPELGTITATQIPMVFLTSNNTRELSEALKRRCLYLHVDYPSMEREKEIVLTKVEGITENLADQVARIVRSIRQLDLKKSPSVSETLDWARTIMLLNIETIDAQVAKDTLHVLLKYQTDIAKAAKELSVDLV</sequence>
<dbReference type="InterPro" id="IPR027417">
    <property type="entry name" value="P-loop_NTPase"/>
</dbReference>
<dbReference type="Pfam" id="PF07728">
    <property type="entry name" value="AAA_5"/>
    <property type="match status" value="1"/>
</dbReference>